<dbReference type="EMBL" id="FQUU01000033">
    <property type="protein sequence ID" value="SHG03238.1"/>
    <property type="molecule type" value="Genomic_DNA"/>
</dbReference>
<evidence type="ECO:0000313" key="4">
    <source>
        <dbReference type="Proteomes" id="UP000184048"/>
    </source>
</evidence>
<dbReference type="AlphaFoldDB" id="A0A1M5GHS0"/>
<dbReference type="Pfam" id="PF00072">
    <property type="entry name" value="Response_reg"/>
    <property type="match status" value="1"/>
</dbReference>
<accession>A0A1M5GHS0</accession>
<evidence type="ECO:0000259" key="2">
    <source>
        <dbReference type="PROSITE" id="PS50110"/>
    </source>
</evidence>
<dbReference type="GO" id="GO:0000160">
    <property type="term" value="P:phosphorelay signal transduction system"/>
    <property type="evidence" value="ECO:0007669"/>
    <property type="project" value="InterPro"/>
</dbReference>
<dbReference type="RefSeq" id="WP_072837259.1">
    <property type="nucleotide sequence ID" value="NZ_FQUU01000033.1"/>
</dbReference>
<keyword evidence="1" id="KW-0597">Phosphoprotein</keyword>
<dbReference type="PROSITE" id="PS50110">
    <property type="entry name" value="RESPONSE_REGULATORY"/>
    <property type="match status" value="1"/>
</dbReference>
<reference evidence="3 4" key="1">
    <citation type="submission" date="2016-11" db="EMBL/GenBank/DDBJ databases">
        <authorList>
            <person name="Jaros S."/>
            <person name="Januszkiewicz K."/>
            <person name="Wedrychowicz H."/>
        </authorList>
    </citation>
    <scope>NUCLEOTIDE SEQUENCE [LARGE SCALE GENOMIC DNA]</scope>
    <source>
        <strain evidence="3 4">DSM 18119</strain>
    </source>
</reference>
<feature type="modified residue" description="4-aspartylphosphate" evidence="1">
    <location>
        <position position="63"/>
    </location>
</feature>
<keyword evidence="4" id="KW-1185">Reference proteome</keyword>
<dbReference type="InterPro" id="IPR011006">
    <property type="entry name" value="CheY-like_superfamily"/>
</dbReference>
<dbReference type="STRING" id="1121884.SAMN02745131_04153"/>
<dbReference type="SUPFAM" id="SSF52172">
    <property type="entry name" value="CheY-like"/>
    <property type="match status" value="1"/>
</dbReference>
<dbReference type="Gene3D" id="3.40.50.2300">
    <property type="match status" value="1"/>
</dbReference>
<organism evidence="3 4">
    <name type="scientific">Flavisolibacter ginsengisoli DSM 18119</name>
    <dbReference type="NCBI Taxonomy" id="1121884"/>
    <lineage>
        <taxon>Bacteria</taxon>
        <taxon>Pseudomonadati</taxon>
        <taxon>Bacteroidota</taxon>
        <taxon>Chitinophagia</taxon>
        <taxon>Chitinophagales</taxon>
        <taxon>Chitinophagaceae</taxon>
        <taxon>Flavisolibacter</taxon>
    </lineage>
</organism>
<dbReference type="CDD" id="cd17557">
    <property type="entry name" value="REC_Rcp-like"/>
    <property type="match status" value="1"/>
</dbReference>
<dbReference type="SMART" id="SM00448">
    <property type="entry name" value="REC"/>
    <property type="match status" value="1"/>
</dbReference>
<dbReference type="OrthoDB" id="7631574at2"/>
<sequence>MASVALKILLVDDDPEDRAIMQDAIELAPGKETFWFAEDGEDALSKLEEFYLTGHLPCLIVLDLNMPRMNGTQTLSHLKADERFCNIPVIIYSTSVNHMEKEKCKRLGAHSYIAKPVTFQESLDTASLFNGFCTKAE</sequence>
<gene>
    <name evidence="3" type="ORF">SAMN02745131_04153</name>
</gene>
<proteinExistence type="predicted"/>
<dbReference type="PANTHER" id="PTHR44520">
    <property type="entry name" value="RESPONSE REGULATOR RCP1-RELATED"/>
    <property type="match status" value="1"/>
</dbReference>
<evidence type="ECO:0000256" key="1">
    <source>
        <dbReference type="PROSITE-ProRule" id="PRU00169"/>
    </source>
</evidence>
<name>A0A1M5GHS0_9BACT</name>
<dbReference type="Proteomes" id="UP000184048">
    <property type="component" value="Unassembled WGS sequence"/>
</dbReference>
<evidence type="ECO:0000313" key="3">
    <source>
        <dbReference type="EMBL" id="SHG03238.1"/>
    </source>
</evidence>
<dbReference type="InterPro" id="IPR052893">
    <property type="entry name" value="TCS_response_regulator"/>
</dbReference>
<protein>
    <submittedName>
        <fullName evidence="3">CheY chemotaxis protein or a CheY-like REC (Receiver) domain</fullName>
    </submittedName>
</protein>
<dbReference type="InterPro" id="IPR001789">
    <property type="entry name" value="Sig_transdc_resp-reg_receiver"/>
</dbReference>
<feature type="domain" description="Response regulatory" evidence="2">
    <location>
        <begin position="7"/>
        <end position="130"/>
    </location>
</feature>